<sequence>MADIEVFLDETPGETRGVIARDGLYTHLILQRESDRPSDRLGARCVGRIARVEPGLRAAFVDLGAGEPFGFLPLGKDDKRGEGAKIEVEVTAEPRERKGPVLRRLGDASGEPRLLAAGPDVAAVLSSIAPGVAPRTGVAAIRAALEAEEDALSASVVDPACGLDMMIQRTRALIAVDIDHAPAPGRDSRKSREAANRAGLVHAARLLTLKGWGGLVVVDLIGAGLHGDTIMKGVRAAFATEPQALFGPLSRFGLVQLSLPWRRTPLDERLLDAGGRPALEARAIAVVRRLRLAMLSDPAAPRFVVRCTPEEAALAAPLAEALGPRGSVLADPLMVAGAVRIEEAL</sequence>
<dbReference type="Proteomes" id="UP000663942">
    <property type="component" value="Chromosome"/>
</dbReference>
<evidence type="ECO:0000313" key="5">
    <source>
        <dbReference type="Proteomes" id="UP000663942"/>
    </source>
</evidence>
<gene>
    <name evidence="4" type="ORF">IFE19_05635</name>
</gene>
<name>A0ABX7SMS5_9CAUL</name>
<evidence type="ECO:0000256" key="2">
    <source>
        <dbReference type="ARBA" id="ARBA00022884"/>
    </source>
</evidence>
<dbReference type="RefSeq" id="WP_207826273.1">
    <property type="nucleotide sequence ID" value="NZ_CP062006.1"/>
</dbReference>
<protein>
    <submittedName>
        <fullName evidence="4">Ribonuclease E/G</fullName>
    </submittedName>
</protein>
<keyword evidence="2" id="KW-0694">RNA-binding</keyword>
<dbReference type="EMBL" id="CP062006">
    <property type="protein sequence ID" value="QTC88828.1"/>
    <property type="molecule type" value="Genomic_DNA"/>
</dbReference>
<evidence type="ECO:0000259" key="3">
    <source>
        <dbReference type="Pfam" id="PF10150"/>
    </source>
</evidence>
<keyword evidence="1" id="KW-0378">Hydrolase</keyword>
<organism evidence="4 5">
    <name type="scientific">Brevundimonas pondensis</name>
    <dbReference type="NCBI Taxonomy" id="2774189"/>
    <lineage>
        <taxon>Bacteria</taxon>
        <taxon>Pseudomonadati</taxon>
        <taxon>Pseudomonadota</taxon>
        <taxon>Alphaproteobacteria</taxon>
        <taxon>Caulobacterales</taxon>
        <taxon>Caulobacteraceae</taxon>
        <taxon>Brevundimonas</taxon>
    </lineage>
</organism>
<dbReference type="InterPro" id="IPR019307">
    <property type="entry name" value="RNA-bd_AU-1/RNase_E/G"/>
</dbReference>
<keyword evidence="5" id="KW-1185">Reference proteome</keyword>
<reference evidence="4 5" key="1">
    <citation type="submission" date="2020-09" db="EMBL/GenBank/DDBJ databases">
        <title>Brevundimonas sp. LVF1 isolated from an oligotrophic pond in Goettingen, Germany.</title>
        <authorList>
            <person name="Friedrich I."/>
            <person name="Klassen A."/>
            <person name="Neubauer H."/>
            <person name="Schneider D."/>
            <person name="Hertel R."/>
            <person name="Daniel R."/>
        </authorList>
    </citation>
    <scope>NUCLEOTIDE SEQUENCE [LARGE SCALE GENOMIC DNA]</scope>
    <source>
        <strain evidence="4 5">LVF1</strain>
    </source>
</reference>
<proteinExistence type="predicted"/>
<feature type="domain" description="RNA-binding protein AU-1/Ribonuclease E/G" evidence="3">
    <location>
        <begin position="145"/>
        <end position="258"/>
    </location>
</feature>
<evidence type="ECO:0000313" key="4">
    <source>
        <dbReference type="EMBL" id="QTC88828.1"/>
    </source>
</evidence>
<dbReference type="Pfam" id="PF10150">
    <property type="entry name" value="RNase_E_G"/>
    <property type="match status" value="1"/>
</dbReference>
<evidence type="ECO:0000256" key="1">
    <source>
        <dbReference type="ARBA" id="ARBA00022801"/>
    </source>
</evidence>
<accession>A0ABX7SMS5</accession>